<dbReference type="EMBL" id="BK014921">
    <property type="protein sequence ID" value="DAD82501.1"/>
    <property type="molecule type" value="Genomic_DNA"/>
</dbReference>
<accession>A0A8S5MJJ1</accession>
<proteinExistence type="predicted"/>
<name>A0A8S5MJJ1_9CAUD</name>
<sequence length="203" mass="23309">MRCRMPHSSTLRTRARSSVKFNNHSQLSGAHAFLSASKYHWLNYSPDKLIETFRTAQAAAKGTRLHELAAEHIRLKMRMPRNKVTFNNYVNDAIGFRMEPEQVLFYSVNCFGTADAISFDKGLLRIHDLKTGVHPAKIDQLMIYAALFCLEYDERPGAINYELRIYQNDDIQVANPEGDDIAPIMDTIIQFDKLIEKIKEEEA</sequence>
<evidence type="ECO:0008006" key="2">
    <source>
        <dbReference type="Google" id="ProtNLM"/>
    </source>
</evidence>
<dbReference type="Gene3D" id="3.90.320.10">
    <property type="match status" value="1"/>
</dbReference>
<protein>
    <recommendedName>
        <fullName evidence="2">Exonuclease</fullName>
    </recommendedName>
</protein>
<reference evidence="1" key="1">
    <citation type="journal article" date="2021" name="Proc. Natl. Acad. Sci. U.S.A.">
        <title>A Catalog of Tens of Thousands of Viruses from Human Metagenomes Reveals Hidden Associations with Chronic Diseases.</title>
        <authorList>
            <person name="Tisza M.J."/>
            <person name="Buck C.B."/>
        </authorList>
    </citation>
    <scope>NUCLEOTIDE SEQUENCE</scope>
    <source>
        <strain evidence="1">CtSdk10</strain>
    </source>
</reference>
<organism evidence="1">
    <name type="scientific">Siphoviridae sp. ctSdk10</name>
    <dbReference type="NCBI Taxonomy" id="2826345"/>
    <lineage>
        <taxon>Viruses</taxon>
        <taxon>Duplodnaviria</taxon>
        <taxon>Heunggongvirae</taxon>
        <taxon>Uroviricota</taxon>
        <taxon>Caudoviricetes</taxon>
    </lineage>
</organism>
<dbReference type="InterPro" id="IPR011604">
    <property type="entry name" value="PDDEXK-like_dom_sf"/>
</dbReference>
<evidence type="ECO:0000313" key="1">
    <source>
        <dbReference type="EMBL" id="DAD82501.1"/>
    </source>
</evidence>